<dbReference type="Proteomes" id="UP000054485">
    <property type="component" value="Unassembled WGS sequence"/>
</dbReference>
<dbReference type="InParanoid" id="A0A0D0BSI1"/>
<dbReference type="EMBL" id="KN835165">
    <property type="protein sequence ID" value="KIK45953.1"/>
    <property type="molecule type" value="Genomic_DNA"/>
</dbReference>
<dbReference type="AlphaFoldDB" id="A0A0D0BSI1"/>
<reference evidence="1 2" key="1">
    <citation type="submission" date="2014-04" db="EMBL/GenBank/DDBJ databases">
        <authorList>
            <consortium name="DOE Joint Genome Institute"/>
            <person name="Kuo A."/>
            <person name="Ruytinx J."/>
            <person name="Rineau F."/>
            <person name="Colpaert J."/>
            <person name="Kohler A."/>
            <person name="Nagy L.G."/>
            <person name="Floudas D."/>
            <person name="Copeland A."/>
            <person name="Barry K.W."/>
            <person name="Cichocki N."/>
            <person name="Veneault-Fourrey C."/>
            <person name="LaButti K."/>
            <person name="Lindquist E.A."/>
            <person name="Lipzen A."/>
            <person name="Lundell T."/>
            <person name="Morin E."/>
            <person name="Murat C."/>
            <person name="Sun H."/>
            <person name="Tunlid A."/>
            <person name="Henrissat B."/>
            <person name="Grigoriev I.V."/>
            <person name="Hibbett D.S."/>
            <person name="Martin F."/>
            <person name="Nordberg H.P."/>
            <person name="Cantor M.N."/>
            <person name="Hua S.X."/>
        </authorList>
    </citation>
    <scope>NUCLEOTIDE SEQUENCE [LARGE SCALE GENOMIC DNA]</scope>
    <source>
        <strain evidence="1 2">UH-Slu-Lm8-n1</strain>
    </source>
</reference>
<protein>
    <submittedName>
        <fullName evidence="1">Uncharacterized protein</fullName>
    </submittedName>
</protein>
<accession>A0A0D0BSI1</accession>
<sequence>MFPVTSGFPSNPYPGVLAGGSNMPSYVVSSIISHRGFIQQRISSASNGDADSGCGRRTSAANTAAVNLVPRSNPHMLLRALYHPDHLSARCKWVANVAWTAWTPLKNLNRCSRC</sequence>
<keyword evidence="2" id="KW-1185">Reference proteome</keyword>
<name>A0A0D0BSI1_9AGAM</name>
<organism evidence="1 2">
    <name type="scientific">Suillus luteus UH-Slu-Lm8-n1</name>
    <dbReference type="NCBI Taxonomy" id="930992"/>
    <lineage>
        <taxon>Eukaryota</taxon>
        <taxon>Fungi</taxon>
        <taxon>Dikarya</taxon>
        <taxon>Basidiomycota</taxon>
        <taxon>Agaricomycotina</taxon>
        <taxon>Agaricomycetes</taxon>
        <taxon>Agaricomycetidae</taxon>
        <taxon>Boletales</taxon>
        <taxon>Suillineae</taxon>
        <taxon>Suillaceae</taxon>
        <taxon>Suillus</taxon>
    </lineage>
</organism>
<evidence type="ECO:0000313" key="1">
    <source>
        <dbReference type="EMBL" id="KIK45953.1"/>
    </source>
</evidence>
<reference evidence="2" key="2">
    <citation type="submission" date="2015-01" db="EMBL/GenBank/DDBJ databases">
        <title>Evolutionary Origins and Diversification of the Mycorrhizal Mutualists.</title>
        <authorList>
            <consortium name="DOE Joint Genome Institute"/>
            <consortium name="Mycorrhizal Genomics Consortium"/>
            <person name="Kohler A."/>
            <person name="Kuo A."/>
            <person name="Nagy L.G."/>
            <person name="Floudas D."/>
            <person name="Copeland A."/>
            <person name="Barry K.W."/>
            <person name="Cichocki N."/>
            <person name="Veneault-Fourrey C."/>
            <person name="LaButti K."/>
            <person name="Lindquist E.A."/>
            <person name="Lipzen A."/>
            <person name="Lundell T."/>
            <person name="Morin E."/>
            <person name="Murat C."/>
            <person name="Riley R."/>
            <person name="Ohm R."/>
            <person name="Sun H."/>
            <person name="Tunlid A."/>
            <person name="Henrissat B."/>
            <person name="Grigoriev I.V."/>
            <person name="Hibbett D.S."/>
            <person name="Martin F."/>
        </authorList>
    </citation>
    <scope>NUCLEOTIDE SEQUENCE [LARGE SCALE GENOMIC DNA]</scope>
    <source>
        <strain evidence="2">UH-Slu-Lm8-n1</strain>
    </source>
</reference>
<gene>
    <name evidence="1" type="ORF">CY34DRAFT_472279</name>
</gene>
<evidence type="ECO:0000313" key="2">
    <source>
        <dbReference type="Proteomes" id="UP000054485"/>
    </source>
</evidence>
<dbReference type="HOGENOM" id="CLU_2122699_0_0_1"/>
<proteinExistence type="predicted"/>